<proteinExistence type="predicted"/>
<dbReference type="RefSeq" id="WP_266148927.1">
    <property type="nucleotide sequence ID" value="NZ_CP064028.1"/>
</dbReference>
<organism evidence="1 2">
    <name type="scientific">Dyella halodurans</name>
    <dbReference type="NCBI Taxonomy" id="1920171"/>
    <lineage>
        <taxon>Bacteria</taxon>
        <taxon>Pseudomonadati</taxon>
        <taxon>Pseudomonadota</taxon>
        <taxon>Gammaproteobacteria</taxon>
        <taxon>Lysobacterales</taxon>
        <taxon>Rhodanobacteraceae</taxon>
        <taxon>Dyella</taxon>
    </lineage>
</organism>
<evidence type="ECO:0000313" key="1">
    <source>
        <dbReference type="EMBL" id="MFC4527025.1"/>
    </source>
</evidence>
<dbReference type="EMBL" id="JBHSGA010000017">
    <property type="protein sequence ID" value="MFC4527025.1"/>
    <property type="molecule type" value="Genomic_DNA"/>
</dbReference>
<sequence>MATNDCYSPLLSALDGMVDSALLKKDGRYQYLDELNSLLNRTRRVVCRDIFRLSSIEIEDILWLYGLSLHSSICAIDFPESQSRKHVLAIPDQAREAIRKIGTTHGKALRSRWLGNFWTSKC</sequence>
<accession>A0ABV9C2T3</accession>
<reference evidence="2" key="1">
    <citation type="journal article" date="2019" name="Int. J. Syst. Evol. Microbiol.">
        <title>The Global Catalogue of Microorganisms (GCM) 10K type strain sequencing project: providing services to taxonomists for standard genome sequencing and annotation.</title>
        <authorList>
            <consortium name="The Broad Institute Genomics Platform"/>
            <consortium name="The Broad Institute Genome Sequencing Center for Infectious Disease"/>
            <person name="Wu L."/>
            <person name="Ma J."/>
        </authorList>
    </citation>
    <scope>NUCLEOTIDE SEQUENCE [LARGE SCALE GENOMIC DNA]</scope>
    <source>
        <strain evidence="2">CCM 4481</strain>
    </source>
</reference>
<comment type="caution">
    <text evidence="1">The sequence shown here is derived from an EMBL/GenBank/DDBJ whole genome shotgun (WGS) entry which is preliminary data.</text>
</comment>
<keyword evidence="2" id="KW-1185">Reference proteome</keyword>
<gene>
    <name evidence="1" type="ORF">ACFO5W_10320</name>
</gene>
<dbReference type="Proteomes" id="UP001595961">
    <property type="component" value="Unassembled WGS sequence"/>
</dbReference>
<name>A0ABV9C2T3_9GAMM</name>
<protein>
    <submittedName>
        <fullName evidence="1">Uncharacterized protein</fullName>
    </submittedName>
</protein>
<evidence type="ECO:0000313" key="2">
    <source>
        <dbReference type="Proteomes" id="UP001595961"/>
    </source>
</evidence>